<keyword evidence="1" id="KW-0547">Nucleotide-binding</keyword>
<dbReference type="EMBL" id="MCGT01000003">
    <property type="protein sequence ID" value="ORX61640.1"/>
    <property type="molecule type" value="Genomic_DNA"/>
</dbReference>
<keyword evidence="3" id="KW-0418">Kinase</keyword>
<dbReference type="PANTHER" id="PTHR11909">
    <property type="entry name" value="CASEIN KINASE-RELATED"/>
    <property type="match status" value="1"/>
</dbReference>
<accession>A0A1X2GUG3</accession>
<dbReference type="SMART" id="SM00220">
    <property type="entry name" value="S_TKc"/>
    <property type="match status" value="1"/>
</dbReference>
<dbReference type="CDD" id="cd14016">
    <property type="entry name" value="STKc_CK1"/>
    <property type="match status" value="1"/>
</dbReference>
<keyword evidence="1" id="KW-0067">ATP-binding</keyword>
<keyword evidence="3" id="KW-0808">Transferase</keyword>
<dbReference type="GO" id="GO:0004672">
    <property type="term" value="F:protein kinase activity"/>
    <property type="evidence" value="ECO:0007669"/>
    <property type="project" value="InterPro"/>
</dbReference>
<evidence type="ECO:0000313" key="4">
    <source>
        <dbReference type="Proteomes" id="UP000242146"/>
    </source>
</evidence>
<dbReference type="FunFam" id="1.10.510.10:FF:001123">
    <property type="entry name" value="CK1/CK1/CK1-D protein kinase"/>
    <property type="match status" value="1"/>
</dbReference>
<keyword evidence="4" id="KW-1185">Reference proteome</keyword>
<dbReference type="STRING" id="101127.A0A1X2GUG3"/>
<evidence type="ECO:0000313" key="3">
    <source>
        <dbReference type="EMBL" id="ORX61640.1"/>
    </source>
</evidence>
<protein>
    <submittedName>
        <fullName evidence="3">Kinase-like protein</fullName>
    </submittedName>
</protein>
<sequence>MTTSPRHVYDQPQSDNVIVGIHHQLGPILGKGSFGVIYEGRNLSTQQPVAIKFESCDAPLPLLENEYEVYQVMRGTEGVPRIHYLGREGIDKCMVMDLLGPSLEDLFDMCGRQFSVKTVVGVGKAMISRLQSVHERYFVFRDVKPDNFLIGNDPNTKNDLYLIDFGMAKRYKDPKTQRHACFKTGQGISGTARYMSINAHLGREQSRRDDMESLAYVLLYFLRGSLPWQGIHASSHKIKYEKICQMKQETPPADLCSSFPEQFATLLEYTRALRYDEAPDYDHCRDLLDQALQHINQRDDGCRDWMLLNDGRGWEAQGRKRPKPALLLMPS</sequence>
<dbReference type="PROSITE" id="PS00107">
    <property type="entry name" value="PROTEIN_KINASE_ATP"/>
    <property type="match status" value="1"/>
</dbReference>
<comment type="caution">
    <text evidence="3">The sequence shown here is derived from an EMBL/GenBank/DDBJ whole genome shotgun (WGS) entry which is preliminary data.</text>
</comment>
<dbReference type="InterPro" id="IPR050235">
    <property type="entry name" value="CK1_Ser-Thr_kinase"/>
</dbReference>
<dbReference type="AlphaFoldDB" id="A0A1X2GUG3"/>
<dbReference type="GO" id="GO:0005524">
    <property type="term" value="F:ATP binding"/>
    <property type="evidence" value="ECO:0007669"/>
    <property type="project" value="UniProtKB-UniRule"/>
</dbReference>
<dbReference type="SUPFAM" id="SSF56112">
    <property type="entry name" value="Protein kinase-like (PK-like)"/>
    <property type="match status" value="1"/>
</dbReference>
<dbReference type="InterPro" id="IPR011009">
    <property type="entry name" value="Kinase-like_dom_sf"/>
</dbReference>
<gene>
    <name evidence="3" type="ORF">DM01DRAFT_1299682</name>
</gene>
<dbReference type="InterPro" id="IPR017441">
    <property type="entry name" value="Protein_kinase_ATP_BS"/>
</dbReference>
<feature type="binding site" evidence="1">
    <location>
        <position position="52"/>
    </location>
    <ligand>
        <name>ATP</name>
        <dbReference type="ChEBI" id="CHEBI:30616"/>
    </ligand>
</feature>
<name>A0A1X2GUG3_9FUNG</name>
<dbReference type="OrthoDB" id="5800476at2759"/>
<dbReference type="Gene3D" id="1.10.510.10">
    <property type="entry name" value="Transferase(Phosphotransferase) domain 1"/>
    <property type="match status" value="1"/>
</dbReference>
<evidence type="ECO:0000256" key="1">
    <source>
        <dbReference type="PROSITE-ProRule" id="PRU10141"/>
    </source>
</evidence>
<reference evidence="3 4" key="1">
    <citation type="submission" date="2016-07" db="EMBL/GenBank/DDBJ databases">
        <title>Pervasive Adenine N6-methylation of Active Genes in Fungi.</title>
        <authorList>
            <consortium name="DOE Joint Genome Institute"/>
            <person name="Mondo S.J."/>
            <person name="Dannebaum R.O."/>
            <person name="Kuo R.C."/>
            <person name="Labutti K."/>
            <person name="Haridas S."/>
            <person name="Kuo A."/>
            <person name="Salamov A."/>
            <person name="Ahrendt S.R."/>
            <person name="Lipzen A."/>
            <person name="Sullivan W."/>
            <person name="Andreopoulos W.B."/>
            <person name="Clum A."/>
            <person name="Lindquist E."/>
            <person name="Daum C."/>
            <person name="Ramamoorthy G.K."/>
            <person name="Gryganskyi A."/>
            <person name="Culley D."/>
            <person name="Magnuson J.K."/>
            <person name="James T.Y."/>
            <person name="O'Malley M.A."/>
            <person name="Stajich J.E."/>
            <person name="Spatafora J.W."/>
            <person name="Visel A."/>
            <person name="Grigoriev I.V."/>
        </authorList>
    </citation>
    <scope>NUCLEOTIDE SEQUENCE [LARGE SCALE GENOMIC DNA]</scope>
    <source>
        <strain evidence="3 4">NRRL 3301</strain>
    </source>
</reference>
<dbReference type="PROSITE" id="PS50011">
    <property type="entry name" value="PROTEIN_KINASE_DOM"/>
    <property type="match status" value="1"/>
</dbReference>
<organism evidence="3 4">
    <name type="scientific">Hesseltinella vesiculosa</name>
    <dbReference type="NCBI Taxonomy" id="101127"/>
    <lineage>
        <taxon>Eukaryota</taxon>
        <taxon>Fungi</taxon>
        <taxon>Fungi incertae sedis</taxon>
        <taxon>Mucoromycota</taxon>
        <taxon>Mucoromycotina</taxon>
        <taxon>Mucoromycetes</taxon>
        <taxon>Mucorales</taxon>
        <taxon>Cunninghamellaceae</taxon>
        <taxon>Hesseltinella</taxon>
    </lineage>
</organism>
<evidence type="ECO:0000259" key="2">
    <source>
        <dbReference type="PROSITE" id="PS50011"/>
    </source>
</evidence>
<dbReference type="InterPro" id="IPR000719">
    <property type="entry name" value="Prot_kinase_dom"/>
</dbReference>
<proteinExistence type="predicted"/>
<dbReference type="Proteomes" id="UP000242146">
    <property type="component" value="Unassembled WGS sequence"/>
</dbReference>
<dbReference type="Pfam" id="PF00069">
    <property type="entry name" value="Pkinase"/>
    <property type="match status" value="1"/>
</dbReference>
<feature type="domain" description="Protein kinase" evidence="2">
    <location>
        <begin position="23"/>
        <end position="288"/>
    </location>
</feature>